<evidence type="ECO:0000256" key="2">
    <source>
        <dbReference type="ARBA" id="ARBA00006831"/>
    </source>
</evidence>
<keyword evidence="4" id="KW-0217">Developmental protein</keyword>
<dbReference type="GO" id="GO:0005930">
    <property type="term" value="C:axoneme"/>
    <property type="evidence" value="ECO:0007669"/>
    <property type="project" value="TreeGrafter"/>
</dbReference>
<dbReference type="GO" id="GO:0035721">
    <property type="term" value="P:intraciliary retrograde transport"/>
    <property type="evidence" value="ECO:0007669"/>
    <property type="project" value="InterPro"/>
</dbReference>
<reference evidence="15 16" key="1">
    <citation type="submission" date="2019-03" db="EMBL/GenBank/DDBJ databases">
        <authorList>
            <person name="Gaulin E."/>
            <person name="Dumas B."/>
        </authorList>
    </citation>
    <scope>NUCLEOTIDE SEQUENCE [LARGE SCALE GENOMIC DNA]</scope>
    <source>
        <strain evidence="15">CBS 568.67</strain>
    </source>
</reference>
<evidence type="ECO:0000256" key="1">
    <source>
        <dbReference type="ARBA" id="ARBA00004120"/>
    </source>
</evidence>
<dbReference type="OrthoDB" id="10263060at2759"/>
<evidence type="ECO:0000256" key="7">
    <source>
        <dbReference type="ARBA" id="ARBA00022794"/>
    </source>
</evidence>
<dbReference type="GO" id="GO:0035735">
    <property type="term" value="P:intraciliary transport involved in cilium assembly"/>
    <property type="evidence" value="ECO:0007669"/>
    <property type="project" value="InterPro"/>
</dbReference>
<evidence type="ECO:0000256" key="13">
    <source>
        <dbReference type="SAM" id="MobiDB-lite"/>
    </source>
</evidence>
<keyword evidence="7" id="KW-0970">Cilium biogenesis/degradation</keyword>
<dbReference type="EMBL" id="VJMH01005187">
    <property type="protein sequence ID" value="KAF0699276.1"/>
    <property type="molecule type" value="Genomic_DNA"/>
</dbReference>
<keyword evidence="6" id="KW-0493">Microtubule</keyword>
<proteinExistence type="inferred from homology"/>
<dbReference type="SUPFAM" id="SSF52540">
    <property type="entry name" value="P-loop containing nucleoside triphosphate hydrolases"/>
    <property type="match status" value="1"/>
</dbReference>
<name>A0A485KQ56_9STRA</name>
<sequence length="458" mass="50735">MFTLLFGHLVPQDGVVALEKVIRVCRHVGWSVFEDAADKCPENSIELGVGADVLFIFNADAHLHHNFVSSSVEGGACVYLGLVERRNLLVAEHIHVAVVSLRFCHGRFHSRKRRVGSKPTPKTRGMEAKDLFARLAADDKASSQSEAEADDSFLVVAGPKNSGKSSLVLYFLNPNKGTFALFTWTSLISPSSNKKAVAHIWELATTKKVLELLKVPLSPARLPKATLLLVLDLSIPGDVVPSLIYWVNLLRKLTPEGPKDENALLAKYGATHPDRRDVSPVALPLLIVGAKYETFRDEESAKRKTLVQAVRFIAHAIGATLMFTSVKDKALATQFRTTLTAMLYKTDGGKSTKELEKGLFVPAGSDSFDDIGLPKGARATDFEDANLDKRMKLWAKAVAESYPPVTPEVKEQVEDEKDEADEKFPEPVIDALRKQKREELRRYKEKKVDKKPKKDAKE</sequence>
<feature type="region of interest" description="Disordered" evidence="13">
    <location>
        <begin position="403"/>
        <end position="430"/>
    </location>
</feature>
<evidence type="ECO:0000256" key="11">
    <source>
        <dbReference type="ARBA" id="ARBA00023212"/>
    </source>
</evidence>
<dbReference type="InterPro" id="IPR027417">
    <property type="entry name" value="P-loop_NTPase"/>
</dbReference>
<dbReference type="GO" id="GO:0036064">
    <property type="term" value="C:ciliary basal body"/>
    <property type="evidence" value="ECO:0007669"/>
    <property type="project" value="TreeGrafter"/>
</dbReference>
<keyword evidence="10" id="KW-0505">Motor protein</keyword>
<comment type="subcellular location">
    <subcellularLocation>
        <location evidence="1">Cytoplasm</location>
        <location evidence="1">Cytoskeleton</location>
        <location evidence="1">Cilium basal body</location>
    </subcellularLocation>
</comment>
<evidence type="ECO:0000256" key="9">
    <source>
        <dbReference type="ARBA" id="ARBA00023069"/>
    </source>
</evidence>
<dbReference type="GO" id="GO:0005874">
    <property type="term" value="C:microtubule"/>
    <property type="evidence" value="ECO:0007669"/>
    <property type="project" value="UniProtKB-KW"/>
</dbReference>
<feature type="compositionally biased region" description="Basic and acidic residues" evidence="13">
    <location>
        <begin position="420"/>
        <end position="430"/>
    </location>
</feature>
<dbReference type="AlphaFoldDB" id="A0A485KQ56"/>
<accession>A0A485KQ56</accession>
<comment type="similarity">
    <text evidence="2">Belongs to the dynein light intermediate chain family.</text>
</comment>
<evidence type="ECO:0000256" key="6">
    <source>
        <dbReference type="ARBA" id="ARBA00022701"/>
    </source>
</evidence>
<dbReference type="GO" id="GO:0045504">
    <property type="term" value="F:dynein heavy chain binding"/>
    <property type="evidence" value="ECO:0007669"/>
    <property type="project" value="TreeGrafter"/>
</dbReference>
<keyword evidence="5" id="KW-0963">Cytoplasm</keyword>
<evidence type="ECO:0000256" key="12">
    <source>
        <dbReference type="ARBA" id="ARBA00023273"/>
    </source>
</evidence>
<dbReference type="PANTHER" id="PTHR13236">
    <property type="entry name" value="DYNEIN 2 LIGHT INTERMEDIATE CHAIN, ISOFORM 2"/>
    <property type="match status" value="1"/>
</dbReference>
<dbReference type="EMBL" id="CAADRA010005208">
    <property type="protein sequence ID" value="VFT87026.1"/>
    <property type="molecule type" value="Genomic_DNA"/>
</dbReference>
<dbReference type="GO" id="GO:0005868">
    <property type="term" value="C:cytoplasmic dynein complex"/>
    <property type="evidence" value="ECO:0007669"/>
    <property type="project" value="InterPro"/>
</dbReference>
<organism evidence="15 16">
    <name type="scientific">Aphanomyces stellatus</name>
    <dbReference type="NCBI Taxonomy" id="120398"/>
    <lineage>
        <taxon>Eukaryota</taxon>
        <taxon>Sar</taxon>
        <taxon>Stramenopiles</taxon>
        <taxon>Oomycota</taxon>
        <taxon>Saprolegniomycetes</taxon>
        <taxon>Saprolegniales</taxon>
        <taxon>Verrucalvaceae</taxon>
        <taxon>Aphanomyces</taxon>
    </lineage>
</organism>
<keyword evidence="16" id="KW-1185">Reference proteome</keyword>
<dbReference type="PANTHER" id="PTHR13236:SF0">
    <property type="entry name" value="CYTOPLASMIC DYNEIN 2 LIGHT INTERMEDIATE CHAIN 1"/>
    <property type="match status" value="1"/>
</dbReference>
<evidence type="ECO:0000313" key="14">
    <source>
        <dbReference type="EMBL" id="KAF0699276.1"/>
    </source>
</evidence>
<protein>
    <recommendedName>
        <fullName evidence="3">Cytoplasmic dynein 2 light intermediate chain 1</fullName>
    </recommendedName>
</protein>
<evidence type="ECO:0000313" key="16">
    <source>
        <dbReference type="Proteomes" id="UP000332933"/>
    </source>
</evidence>
<dbReference type="InterPro" id="IPR040045">
    <property type="entry name" value="DYNC2LI1"/>
</dbReference>
<evidence type="ECO:0000256" key="8">
    <source>
        <dbReference type="ARBA" id="ARBA00023017"/>
    </source>
</evidence>
<gene>
    <name evidence="15" type="primary">Aste57867_10150</name>
    <name evidence="14" type="ORF">As57867_010111</name>
    <name evidence="15" type="ORF">ASTE57867_10150</name>
</gene>
<keyword evidence="9" id="KW-0969">Cilium</keyword>
<evidence type="ECO:0000256" key="10">
    <source>
        <dbReference type="ARBA" id="ARBA00023175"/>
    </source>
</evidence>
<evidence type="ECO:0000256" key="4">
    <source>
        <dbReference type="ARBA" id="ARBA00022473"/>
    </source>
</evidence>
<keyword evidence="11" id="KW-0206">Cytoskeleton</keyword>
<reference evidence="14" key="2">
    <citation type="submission" date="2019-06" db="EMBL/GenBank/DDBJ databases">
        <title>Genomics analysis of Aphanomyces spp. identifies a new class of oomycete effector associated with host adaptation.</title>
        <authorList>
            <person name="Gaulin E."/>
        </authorList>
    </citation>
    <scope>NUCLEOTIDE SEQUENCE</scope>
    <source>
        <strain evidence="14">CBS 578.67</strain>
    </source>
</reference>
<keyword evidence="12" id="KW-0966">Cell projection</keyword>
<evidence type="ECO:0000256" key="3">
    <source>
        <dbReference type="ARBA" id="ARBA00018863"/>
    </source>
</evidence>
<evidence type="ECO:0000313" key="15">
    <source>
        <dbReference type="EMBL" id="VFT87026.1"/>
    </source>
</evidence>
<keyword evidence="8" id="KW-0243">Dynein</keyword>
<evidence type="ECO:0000256" key="5">
    <source>
        <dbReference type="ARBA" id="ARBA00022490"/>
    </source>
</evidence>
<dbReference type="Proteomes" id="UP000332933">
    <property type="component" value="Unassembled WGS sequence"/>
</dbReference>